<evidence type="ECO:0000256" key="3">
    <source>
        <dbReference type="ARBA" id="ARBA00022737"/>
    </source>
</evidence>
<dbReference type="InterPro" id="IPR036875">
    <property type="entry name" value="Znf_CCHC_sf"/>
</dbReference>
<feature type="domain" description="CCHC-type" evidence="8">
    <location>
        <begin position="147"/>
        <end position="162"/>
    </location>
</feature>
<dbReference type="InterPro" id="IPR001878">
    <property type="entry name" value="Znf_CCHC"/>
</dbReference>
<feature type="domain" description="CCHC-type" evidence="8">
    <location>
        <begin position="89"/>
        <end position="103"/>
    </location>
</feature>
<feature type="region of interest" description="Disordered" evidence="7">
    <location>
        <begin position="226"/>
        <end position="256"/>
    </location>
</feature>
<dbReference type="EMBL" id="KN824284">
    <property type="protein sequence ID" value="KIM30512.1"/>
    <property type="molecule type" value="Genomic_DNA"/>
</dbReference>
<dbReference type="GO" id="GO:0008270">
    <property type="term" value="F:zinc ion binding"/>
    <property type="evidence" value="ECO:0007669"/>
    <property type="project" value="UniProtKB-KW"/>
</dbReference>
<dbReference type="GO" id="GO:0003676">
    <property type="term" value="F:nucleic acid binding"/>
    <property type="evidence" value="ECO:0007669"/>
    <property type="project" value="InterPro"/>
</dbReference>
<evidence type="ECO:0000313" key="9">
    <source>
        <dbReference type="EMBL" id="KIM30512.1"/>
    </source>
</evidence>
<dbReference type="Proteomes" id="UP000054097">
    <property type="component" value="Unassembled WGS sequence"/>
</dbReference>
<protein>
    <recommendedName>
        <fullName evidence="8">CCHC-type domain-containing protein</fullName>
    </recommendedName>
</protein>
<dbReference type="SUPFAM" id="SSF57756">
    <property type="entry name" value="Retrovirus zinc finger-like domains"/>
    <property type="match status" value="2"/>
</dbReference>
<dbReference type="Pfam" id="PF00098">
    <property type="entry name" value="zf-CCHC"/>
    <property type="match status" value="2"/>
</dbReference>
<evidence type="ECO:0000259" key="8">
    <source>
        <dbReference type="PROSITE" id="PS50158"/>
    </source>
</evidence>
<evidence type="ECO:0000256" key="4">
    <source>
        <dbReference type="ARBA" id="ARBA00022771"/>
    </source>
</evidence>
<dbReference type="GO" id="GO:0006397">
    <property type="term" value="P:mRNA processing"/>
    <property type="evidence" value="ECO:0007669"/>
    <property type="project" value="UniProtKB-KW"/>
</dbReference>
<evidence type="ECO:0000256" key="5">
    <source>
        <dbReference type="ARBA" id="ARBA00022833"/>
    </source>
</evidence>
<dbReference type="PROSITE" id="PS50158">
    <property type="entry name" value="ZF_CCHC"/>
    <property type="match status" value="3"/>
</dbReference>
<evidence type="ECO:0000256" key="7">
    <source>
        <dbReference type="SAM" id="MobiDB-lite"/>
    </source>
</evidence>
<dbReference type="PANTHER" id="PTHR46242">
    <property type="entry name" value="ZINC FINGER CCHC DOMAIN-CONTAINING PROTEIN 9 ZCCHC9"/>
    <property type="match status" value="1"/>
</dbReference>
<feature type="domain" description="CCHC-type" evidence="8">
    <location>
        <begin position="119"/>
        <end position="134"/>
    </location>
</feature>
<dbReference type="GO" id="GO:0005730">
    <property type="term" value="C:nucleolus"/>
    <property type="evidence" value="ECO:0007669"/>
    <property type="project" value="TreeGrafter"/>
</dbReference>
<name>A0A0C2XNF4_SERVB</name>
<keyword evidence="1" id="KW-0507">mRNA processing</keyword>
<dbReference type="AlphaFoldDB" id="A0A0C2XNF4"/>
<dbReference type="HOGENOM" id="CLU_054987_0_0_1"/>
<dbReference type="SMART" id="SM00343">
    <property type="entry name" value="ZnF_C2HC"/>
    <property type="match status" value="4"/>
</dbReference>
<reference evidence="9 10" key="1">
    <citation type="submission" date="2014-04" db="EMBL/GenBank/DDBJ databases">
        <authorList>
            <consortium name="DOE Joint Genome Institute"/>
            <person name="Kuo A."/>
            <person name="Zuccaro A."/>
            <person name="Kohler A."/>
            <person name="Nagy L.G."/>
            <person name="Floudas D."/>
            <person name="Copeland A."/>
            <person name="Barry K.W."/>
            <person name="Cichocki N."/>
            <person name="Veneault-Fourrey C."/>
            <person name="LaButti K."/>
            <person name="Lindquist E.A."/>
            <person name="Lipzen A."/>
            <person name="Lundell T."/>
            <person name="Morin E."/>
            <person name="Murat C."/>
            <person name="Sun H."/>
            <person name="Tunlid A."/>
            <person name="Henrissat B."/>
            <person name="Grigoriev I.V."/>
            <person name="Hibbett D.S."/>
            <person name="Martin F."/>
            <person name="Nordberg H.P."/>
            <person name="Cantor M.N."/>
            <person name="Hua S.X."/>
        </authorList>
    </citation>
    <scope>NUCLEOTIDE SEQUENCE [LARGE SCALE GENOMIC DNA]</scope>
    <source>
        <strain evidence="9 10">MAFF 305830</strain>
    </source>
</reference>
<proteinExistence type="predicted"/>
<dbReference type="FunFam" id="4.10.60.10:FF:000091">
    <property type="entry name" value="Zinc finger CCHC-type-containing 9"/>
    <property type="match status" value="1"/>
</dbReference>
<keyword evidence="5" id="KW-0862">Zinc</keyword>
<feature type="region of interest" description="Disordered" evidence="7">
    <location>
        <begin position="1"/>
        <end position="80"/>
    </location>
</feature>
<gene>
    <name evidence="9" type="ORF">M408DRAFT_22009</name>
</gene>
<dbReference type="STRING" id="933852.A0A0C2XNF4"/>
<dbReference type="InterPro" id="IPR042246">
    <property type="entry name" value="ZCCHC9"/>
</dbReference>
<evidence type="ECO:0000313" key="10">
    <source>
        <dbReference type="Proteomes" id="UP000054097"/>
    </source>
</evidence>
<reference evidence="10" key="2">
    <citation type="submission" date="2015-01" db="EMBL/GenBank/DDBJ databases">
        <title>Evolutionary Origins and Diversification of the Mycorrhizal Mutualists.</title>
        <authorList>
            <consortium name="DOE Joint Genome Institute"/>
            <consortium name="Mycorrhizal Genomics Consortium"/>
            <person name="Kohler A."/>
            <person name="Kuo A."/>
            <person name="Nagy L.G."/>
            <person name="Floudas D."/>
            <person name="Copeland A."/>
            <person name="Barry K.W."/>
            <person name="Cichocki N."/>
            <person name="Veneault-Fourrey C."/>
            <person name="LaButti K."/>
            <person name="Lindquist E.A."/>
            <person name="Lipzen A."/>
            <person name="Lundell T."/>
            <person name="Morin E."/>
            <person name="Murat C."/>
            <person name="Riley R."/>
            <person name="Ohm R."/>
            <person name="Sun H."/>
            <person name="Tunlid A."/>
            <person name="Henrissat B."/>
            <person name="Grigoriev I.V."/>
            <person name="Hibbett D.S."/>
            <person name="Martin F."/>
        </authorList>
    </citation>
    <scope>NUCLEOTIDE SEQUENCE [LARGE SCALE GENOMIC DNA]</scope>
    <source>
        <strain evidence="10">MAFF 305830</strain>
    </source>
</reference>
<evidence type="ECO:0000256" key="1">
    <source>
        <dbReference type="ARBA" id="ARBA00022664"/>
    </source>
</evidence>
<accession>A0A0C2XNF4</accession>
<keyword evidence="10" id="KW-1185">Reference proteome</keyword>
<dbReference type="OrthoDB" id="3863715at2759"/>
<keyword evidence="4 6" id="KW-0863">Zinc-finger</keyword>
<evidence type="ECO:0000256" key="2">
    <source>
        <dbReference type="ARBA" id="ARBA00022723"/>
    </source>
</evidence>
<keyword evidence="3" id="KW-0677">Repeat</keyword>
<evidence type="ECO:0000256" key="6">
    <source>
        <dbReference type="PROSITE-ProRule" id="PRU00047"/>
    </source>
</evidence>
<organism evidence="9 10">
    <name type="scientific">Serendipita vermifera MAFF 305830</name>
    <dbReference type="NCBI Taxonomy" id="933852"/>
    <lineage>
        <taxon>Eukaryota</taxon>
        <taxon>Fungi</taxon>
        <taxon>Dikarya</taxon>
        <taxon>Basidiomycota</taxon>
        <taxon>Agaricomycotina</taxon>
        <taxon>Agaricomycetes</taxon>
        <taxon>Sebacinales</taxon>
        <taxon>Serendipitaceae</taxon>
        <taxon>Serendipita</taxon>
    </lineage>
</organism>
<dbReference type="Gene3D" id="4.10.60.10">
    <property type="entry name" value="Zinc finger, CCHC-type"/>
    <property type="match status" value="2"/>
</dbReference>
<dbReference type="PANTHER" id="PTHR46242:SF1">
    <property type="entry name" value="ZINC FINGER CCHC DOMAIN-CONTAINING PROTEIN 9"/>
    <property type="match status" value="1"/>
</dbReference>
<keyword evidence="2" id="KW-0479">Metal-binding</keyword>
<feature type="compositionally biased region" description="Polar residues" evidence="7">
    <location>
        <begin position="226"/>
        <end position="248"/>
    </location>
</feature>
<sequence length="256" mass="28018">MTRITTFGRKRTHHEAQFNTLFEGEDKEASQPDEGQPKKKKRHGESGEVETEAPQKKGWGRSEEIKANAAASETRRQRRIQDRMMATTCFACRQRGHAAKDCPTNQGGGNKSKAGIGICYRCGSSNHTLSKCRKPRDEAGSLPFASCFVCKGTGHLASTCPQNEKGVYPNGGSCGLCRKVDHLARDCPLRSKAAQPAEGILFSSADSKDLGADEDDFMVFKRKSSQVAMNESAQQRQKVTSGKSLSTNPKKKTVVF</sequence>